<dbReference type="EMBL" id="AFZE01000014">
    <property type="protein sequence ID" value="EHL15393.1"/>
    <property type="molecule type" value="Genomic_DNA"/>
</dbReference>
<dbReference type="GO" id="GO:0006098">
    <property type="term" value="P:pentose-phosphate shunt"/>
    <property type="evidence" value="ECO:0007669"/>
    <property type="project" value="UniProtKB-UniPathway"/>
</dbReference>
<feature type="active site" description="Proton donor" evidence="5">
    <location>
        <position position="188"/>
    </location>
</feature>
<feature type="binding site" evidence="7">
    <location>
        <begin position="32"/>
        <end position="34"/>
    </location>
    <ligand>
        <name>NADP(+)</name>
        <dbReference type="ChEBI" id="CHEBI:58349"/>
    </ligand>
</feature>
<dbReference type="HOGENOM" id="CLU_024540_4_2_9"/>
<evidence type="ECO:0000256" key="5">
    <source>
        <dbReference type="PIRSR" id="PIRSR000109-1"/>
    </source>
</evidence>
<dbReference type="PRINTS" id="PR00076">
    <property type="entry name" value="6PGDHDRGNASE"/>
</dbReference>
<feature type="binding site" evidence="6">
    <location>
        <position position="443"/>
    </location>
    <ligand>
        <name>substrate</name>
        <note>ligand shared between dimeric partners</note>
    </ligand>
</feature>
<evidence type="ECO:0000256" key="1">
    <source>
        <dbReference type="ARBA" id="ARBA00008419"/>
    </source>
</evidence>
<dbReference type="Pfam" id="PF03446">
    <property type="entry name" value="NAD_binding_2"/>
    <property type="match status" value="1"/>
</dbReference>
<dbReference type="GO" id="GO:0019521">
    <property type="term" value="P:D-gluconate metabolic process"/>
    <property type="evidence" value="ECO:0007669"/>
    <property type="project" value="UniProtKB-KW"/>
</dbReference>
<dbReference type="InterPro" id="IPR006115">
    <property type="entry name" value="6PGDH_NADP-bd"/>
</dbReference>
<accession>G9XF93</accession>
<dbReference type="Pfam" id="PF00393">
    <property type="entry name" value="6PGD"/>
    <property type="match status" value="1"/>
</dbReference>
<comment type="function">
    <text evidence="4">Catalyzes the oxidative decarboxylation of 6-phosphogluconate to ribulose 5-phosphate and CO(2), with concomitant reduction of NADP to NADPH.</text>
</comment>
<dbReference type="EC" id="1.1.1.44" evidence="4 8"/>
<evidence type="ECO:0000259" key="9">
    <source>
        <dbReference type="SMART" id="SM01350"/>
    </source>
</evidence>
<evidence type="ECO:0000256" key="2">
    <source>
        <dbReference type="ARBA" id="ARBA00023002"/>
    </source>
</evidence>
<comment type="catalytic activity">
    <reaction evidence="4 8">
        <text>6-phospho-D-gluconate + NADP(+) = D-ribulose 5-phosphate + CO2 + NADPH</text>
        <dbReference type="Rhea" id="RHEA:10116"/>
        <dbReference type="ChEBI" id="CHEBI:16526"/>
        <dbReference type="ChEBI" id="CHEBI:57783"/>
        <dbReference type="ChEBI" id="CHEBI:58121"/>
        <dbReference type="ChEBI" id="CHEBI:58349"/>
        <dbReference type="ChEBI" id="CHEBI:58759"/>
        <dbReference type="EC" id="1.1.1.44"/>
    </reaction>
</comment>
<evidence type="ECO:0000256" key="6">
    <source>
        <dbReference type="PIRSR" id="PIRSR000109-2"/>
    </source>
</evidence>
<dbReference type="PATRIC" id="fig|796937.3.peg.1098"/>
<dbReference type="FunFam" id="3.40.50.720:FF:000007">
    <property type="entry name" value="6-phosphogluconate dehydrogenase, decarboxylating"/>
    <property type="match status" value="1"/>
</dbReference>
<dbReference type="RefSeq" id="WP_009526117.1">
    <property type="nucleotide sequence ID" value="NZ_JBQMYE010000045.1"/>
</dbReference>
<dbReference type="FunFam" id="1.10.1040.10:FF:000002">
    <property type="entry name" value="6-phosphogluconate dehydrogenase, decarboxylating"/>
    <property type="match status" value="1"/>
</dbReference>
<dbReference type="InterPro" id="IPR013328">
    <property type="entry name" value="6PGD_dom2"/>
</dbReference>
<evidence type="ECO:0000256" key="7">
    <source>
        <dbReference type="PIRSR" id="PIRSR000109-3"/>
    </source>
</evidence>
<feature type="binding site" evidence="6">
    <location>
        <position position="449"/>
    </location>
    <ligand>
        <name>substrate</name>
        <note>ligand shared between dimeric partners</note>
    </ligand>
</feature>
<evidence type="ECO:0000313" key="13">
    <source>
        <dbReference type="Proteomes" id="UP000006437"/>
    </source>
</evidence>
<keyword evidence="3 8" id="KW-0311">Gluconate utilization</keyword>
<dbReference type="PIRSF" id="PIRSF000109">
    <property type="entry name" value="6PGD"/>
    <property type="match status" value="1"/>
</dbReference>
<dbReference type="InterPro" id="IPR036291">
    <property type="entry name" value="NAD(P)-bd_dom_sf"/>
</dbReference>
<comment type="subunit">
    <text evidence="4">Homodimer.</text>
</comment>
<feature type="active site" description="Proton acceptor" evidence="5">
    <location>
        <position position="181"/>
    </location>
</feature>
<dbReference type="Proteomes" id="UP000003379">
    <property type="component" value="Unassembled WGS sequence"/>
</dbReference>
<feature type="binding site" evidence="7">
    <location>
        <begin position="9"/>
        <end position="14"/>
    </location>
    <ligand>
        <name>NADP(+)</name>
        <dbReference type="ChEBI" id="CHEBI:58349"/>
    </ligand>
</feature>
<dbReference type="InterPro" id="IPR006114">
    <property type="entry name" value="6PGDH_C"/>
</dbReference>
<dbReference type="InterPro" id="IPR006183">
    <property type="entry name" value="Pgluconate_DH"/>
</dbReference>
<dbReference type="PANTHER" id="PTHR11811">
    <property type="entry name" value="6-PHOSPHOGLUCONATE DEHYDROGENASE"/>
    <property type="match status" value="1"/>
</dbReference>
<protein>
    <recommendedName>
        <fullName evidence="4 8">6-phosphogluconate dehydrogenase, decarboxylating</fullName>
        <ecNumber evidence="4 8">1.1.1.44</ecNumber>
    </recommendedName>
</protein>
<dbReference type="InterPro" id="IPR008927">
    <property type="entry name" value="6-PGluconate_DH-like_C_sf"/>
</dbReference>
<evidence type="ECO:0000256" key="4">
    <source>
        <dbReference type="PIRNR" id="PIRNR000109"/>
    </source>
</evidence>
<gene>
    <name evidence="11" type="ORF">HMPREF9628_00595</name>
    <name evidence="10" type="ORF">HMPREF9629_01888</name>
</gene>
<reference evidence="11 12" key="2">
    <citation type="submission" date="2011-08" db="EMBL/GenBank/DDBJ databases">
        <title>The Genome Sequence of Eubacteriaceae bacterium CM5.</title>
        <authorList>
            <consortium name="The Broad Institute Genome Sequencing Platform"/>
            <person name="Earl A."/>
            <person name="Ward D."/>
            <person name="Feldgarden M."/>
            <person name="Gevers D."/>
            <person name="Sizova M."/>
            <person name="Hazen A."/>
            <person name="Epstein S."/>
            <person name="Young S.K."/>
            <person name="Zeng Q."/>
            <person name="Gargeya S."/>
            <person name="Fitzgerald M."/>
            <person name="Haas B."/>
            <person name="Abouelleil A."/>
            <person name="Alvarado L."/>
            <person name="Arachchi H.M."/>
            <person name="Berlin A."/>
            <person name="Brown A."/>
            <person name="Chapman S.B."/>
            <person name="Chen Z."/>
            <person name="Dunbar C."/>
            <person name="Freedman E."/>
            <person name="Gearin G."/>
            <person name="Gellesch M."/>
            <person name="Goldberg J."/>
            <person name="Griggs A."/>
            <person name="Gujja S."/>
            <person name="Heiman D."/>
            <person name="Howarth C."/>
            <person name="Larson L."/>
            <person name="Lui A."/>
            <person name="MacDonald P.J.P."/>
            <person name="Montmayeur A."/>
            <person name="Murphy C."/>
            <person name="Neiman D."/>
            <person name="Pearson M."/>
            <person name="Priest M."/>
            <person name="Roberts A."/>
            <person name="Saif S."/>
            <person name="Shea T."/>
            <person name="Shenoy N."/>
            <person name="Sisk P."/>
            <person name="Stolte C."/>
            <person name="Sykes S."/>
            <person name="Wortman J."/>
            <person name="Nusbaum C."/>
            <person name="Birren B."/>
        </authorList>
    </citation>
    <scope>NUCLEOTIDE SEQUENCE [LARGE SCALE GENOMIC DNA]</scope>
    <source>
        <strain evidence="11 12">CM5</strain>
    </source>
</reference>
<dbReference type="AlphaFoldDB" id="G9XF93"/>
<evidence type="ECO:0000256" key="3">
    <source>
        <dbReference type="ARBA" id="ARBA00023064"/>
    </source>
</evidence>
<organism evidence="11 12">
    <name type="scientific">Peptoanaerobacter stomatis</name>
    <dbReference type="NCBI Taxonomy" id="796937"/>
    <lineage>
        <taxon>Bacteria</taxon>
        <taxon>Bacillati</taxon>
        <taxon>Bacillota</taxon>
        <taxon>Clostridia</taxon>
        <taxon>Peptostreptococcales</taxon>
        <taxon>Filifactoraceae</taxon>
        <taxon>Peptoanaerobacter</taxon>
    </lineage>
</organism>
<feature type="domain" description="6-phosphogluconate dehydrogenase C-terminal" evidence="9">
    <location>
        <begin position="177"/>
        <end position="465"/>
    </location>
</feature>
<feature type="binding site" description="in other chain" evidence="6">
    <location>
        <position position="258"/>
    </location>
    <ligand>
        <name>substrate</name>
        <note>ligand shared between dimeric partners</note>
    </ligand>
</feature>
<dbReference type="Gene3D" id="1.10.1040.10">
    <property type="entry name" value="N-(1-d-carboxylethyl)-l-norvaline Dehydrogenase, domain 2"/>
    <property type="match status" value="1"/>
</dbReference>
<evidence type="ECO:0000313" key="11">
    <source>
        <dbReference type="EMBL" id="EHL17485.1"/>
    </source>
</evidence>
<feature type="binding site" description="in other chain" evidence="6">
    <location>
        <position position="189"/>
    </location>
    <ligand>
        <name>substrate</name>
        <note>ligand shared between dimeric partners</note>
    </ligand>
</feature>
<dbReference type="Gene3D" id="3.40.50.720">
    <property type="entry name" value="NAD(P)-binding Rossmann-like Domain"/>
    <property type="match status" value="1"/>
</dbReference>
<feature type="binding site" description="in other chain" evidence="6">
    <location>
        <position position="285"/>
    </location>
    <ligand>
        <name>substrate</name>
        <note>ligand shared between dimeric partners</note>
    </ligand>
</feature>
<feature type="binding site" description="in other chain" evidence="6">
    <location>
        <position position="101"/>
    </location>
    <ligand>
        <name>substrate</name>
        <note>ligand shared between dimeric partners</note>
    </ligand>
</feature>
<sequence length="470" mass="52856">MKSNIGLIGLSVMGTNLALNMADKGYKVSIFNRTVSVIDEVMNNTPHNNFVPVYSLRELIDSLEKPRKIMFMIKAGEAVDKLIEQLLEFVEKDDILIDGGNSYFKDTIRRKNYLAQKGINYVGAGVSGGEEGARFGPAIMVGTDENIYPAVKNIFEDISAKVDDEPCCAYISTDGAGHYVKMVHNGIEYADMQLISEAYLILKQIGKLSNDELHEVFDDWNKSELESYLIEITSDIFSVKDDNKSYLIDKILDVANQKGTGKWTNLEAIDLGVDISTITSALNGRFMSTLKDEREKASKIFKKEDINVNIDKKDLIELVKYSLYTSKIVAYAQGFKLLSKAQKTYGWDLDFSKIAEIFRGGCIIRAKFLNDISNAFEKNKNIENLIFTDFFLNQINKNISSLRKLVSMCALSGVSIYAMSSALSYIDTYSTSVLGANLIQAQRDYFGAHTFERIDKEGVFHFDWIKSLNK</sequence>
<dbReference type="GO" id="GO:0004616">
    <property type="term" value="F:phosphogluconate dehydrogenase (decarboxylating) activity"/>
    <property type="evidence" value="ECO:0007669"/>
    <property type="project" value="UniProtKB-EC"/>
</dbReference>
<keyword evidence="2 4" id="KW-0560">Oxidoreductase</keyword>
<comment type="pathway">
    <text evidence="4 8">Carbohydrate degradation; pentose phosphate pathway; D-ribulose 5-phosphate from D-glucose 6-phosphate (oxidative stage): step 3/3.</text>
</comment>
<dbReference type="EMBL" id="AFZG01000063">
    <property type="protein sequence ID" value="EHL17485.1"/>
    <property type="molecule type" value="Genomic_DNA"/>
</dbReference>
<dbReference type="NCBIfam" id="NF006765">
    <property type="entry name" value="PRK09287.1"/>
    <property type="match status" value="1"/>
</dbReference>
<evidence type="ECO:0000313" key="10">
    <source>
        <dbReference type="EMBL" id="EHL15393.1"/>
    </source>
</evidence>
<feature type="binding site" evidence="7">
    <location>
        <position position="101"/>
    </location>
    <ligand>
        <name>NADP(+)</name>
        <dbReference type="ChEBI" id="CHEBI:58349"/>
    </ligand>
</feature>
<feature type="binding site" description="in other chain" evidence="6">
    <location>
        <begin position="127"/>
        <end position="129"/>
    </location>
    <ligand>
        <name>substrate</name>
        <note>ligand shared between dimeric partners</note>
    </ligand>
</feature>
<keyword evidence="4 8" id="KW-0521">NADP</keyword>
<comment type="caution">
    <text evidence="11">The sequence shown here is derived from an EMBL/GenBank/DDBJ whole genome shotgun (WGS) entry which is preliminary data.</text>
</comment>
<feature type="binding site" evidence="7">
    <location>
        <begin position="73"/>
        <end position="75"/>
    </location>
    <ligand>
        <name>NADP(+)</name>
        <dbReference type="ChEBI" id="CHEBI:58349"/>
    </ligand>
</feature>
<feature type="binding site" description="in other chain" evidence="6">
    <location>
        <begin position="184"/>
        <end position="185"/>
    </location>
    <ligand>
        <name>substrate</name>
        <note>ligand shared between dimeric partners</note>
    </ligand>
</feature>
<comment type="similarity">
    <text evidence="1 4 8">Belongs to the 6-phosphogluconate dehydrogenase family.</text>
</comment>
<evidence type="ECO:0000256" key="8">
    <source>
        <dbReference type="RuleBase" id="RU000485"/>
    </source>
</evidence>
<reference evidence="10 13" key="1">
    <citation type="submission" date="2011-08" db="EMBL/GenBank/DDBJ databases">
        <title>The Genome Sequence of Eubacteriaceae bacterium ACC19a.</title>
        <authorList>
            <consortium name="The Broad Institute Genome Sequencing Platform"/>
            <person name="Earl A."/>
            <person name="Ward D."/>
            <person name="Feldgarden M."/>
            <person name="Gevers D."/>
            <person name="Sizova M."/>
            <person name="Hazen A."/>
            <person name="Epstein S."/>
            <person name="Young S.K."/>
            <person name="Zeng Q."/>
            <person name="Gargeya S."/>
            <person name="Fitzgerald M."/>
            <person name="Haas B."/>
            <person name="Abouelleil A."/>
            <person name="Alvarado L."/>
            <person name="Arachchi H.M."/>
            <person name="Berlin A."/>
            <person name="Brown A."/>
            <person name="Chapman S.B."/>
            <person name="Chen Z."/>
            <person name="Dunbar C."/>
            <person name="Freedman E."/>
            <person name="Gearin G."/>
            <person name="Gellesch M."/>
            <person name="Goldberg J."/>
            <person name="Griggs A."/>
            <person name="Gujja S."/>
            <person name="Heiman D."/>
            <person name="Howarth C."/>
            <person name="Larson L."/>
            <person name="Lui A."/>
            <person name="MacDonald P.J.P."/>
            <person name="Montmayeur A."/>
            <person name="Murphy C."/>
            <person name="Neiman D."/>
            <person name="Pearson M."/>
            <person name="Priest M."/>
            <person name="Roberts A."/>
            <person name="Saif S."/>
            <person name="Shea T."/>
            <person name="Shenoy N."/>
            <person name="Sisk P."/>
            <person name="Stolte C."/>
            <person name="Sykes S."/>
            <person name="Wortman J."/>
            <person name="Nusbaum C."/>
            <person name="Birren B."/>
        </authorList>
    </citation>
    <scope>NUCLEOTIDE SEQUENCE [LARGE SCALE GENOMIC DNA]</scope>
    <source>
        <strain evidence="10 13">ACC19a</strain>
    </source>
</reference>
<dbReference type="GO" id="GO:0050661">
    <property type="term" value="F:NADP binding"/>
    <property type="evidence" value="ECO:0007669"/>
    <property type="project" value="InterPro"/>
</dbReference>
<dbReference type="UniPathway" id="UPA00115">
    <property type="reaction ID" value="UER00410"/>
</dbReference>
<dbReference type="STRING" id="796937.HMPREF9630_01070"/>
<dbReference type="Gene3D" id="1.20.5.320">
    <property type="entry name" value="6-Phosphogluconate Dehydrogenase, domain 3"/>
    <property type="match status" value="1"/>
</dbReference>
<dbReference type="Proteomes" id="UP000006437">
    <property type="component" value="Unassembled WGS sequence"/>
</dbReference>
<dbReference type="SUPFAM" id="SSF48179">
    <property type="entry name" value="6-phosphogluconate dehydrogenase C-terminal domain-like"/>
    <property type="match status" value="1"/>
</dbReference>
<dbReference type="InterPro" id="IPR006113">
    <property type="entry name" value="6PGDH_Gnd/GntZ"/>
</dbReference>
<dbReference type="SMART" id="SM01350">
    <property type="entry name" value="6PGD"/>
    <property type="match status" value="1"/>
</dbReference>
<keyword evidence="4 8" id="KW-0570">Pentose shunt</keyword>
<proteinExistence type="inferred from homology"/>
<accession>G9X0F2</accession>
<name>G9XF93_9FIRM</name>
<dbReference type="NCBIfam" id="TIGR00873">
    <property type="entry name" value="gnd"/>
    <property type="match status" value="1"/>
</dbReference>
<dbReference type="SUPFAM" id="SSF51735">
    <property type="entry name" value="NAD(P)-binding Rossmann-fold domains"/>
    <property type="match status" value="1"/>
</dbReference>
<evidence type="ECO:0000313" key="12">
    <source>
        <dbReference type="Proteomes" id="UP000003379"/>
    </source>
</evidence>
<dbReference type="FunFam" id="1.20.5.320:FF:000001">
    <property type="entry name" value="6-phosphogluconate dehydrogenase, decarboxylating"/>
    <property type="match status" value="1"/>
</dbReference>